<keyword evidence="23" id="KW-1185">Reference proteome</keyword>
<dbReference type="Pfam" id="PF00270">
    <property type="entry name" value="DEAD"/>
    <property type="match status" value="1"/>
</dbReference>
<evidence type="ECO:0000256" key="3">
    <source>
        <dbReference type="ARBA" id="ARBA00009256"/>
    </source>
</evidence>
<evidence type="ECO:0000256" key="10">
    <source>
        <dbReference type="ARBA" id="ARBA00022806"/>
    </source>
</evidence>
<dbReference type="GO" id="GO:0003723">
    <property type="term" value="F:RNA binding"/>
    <property type="evidence" value="ECO:0007669"/>
    <property type="project" value="UniProtKB-UniRule"/>
</dbReference>
<name>A0A080WH46_TRIRC</name>
<dbReference type="InterPro" id="IPR025313">
    <property type="entry name" value="SPB4-like_CTE"/>
</dbReference>
<dbReference type="InterPro" id="IPR042176">
    <property type="entry name" value="Pantoate_ligase_C"/>
</dbReference>
<dbReference type="GO" id="GO:0005524">
    <property type="term" value="F:ATP binding"/>
    <property type="evidence" value="ECO:0007669"/>
    <property type="project" value="UniProtKB-UniRule"/>
</dbReference>
<evidence type="ECO:0000256" key="8">
    <source>
        <dbReference type="ARBA" id="ARBA00022741"/>
    </source>
</evidence>
<dbReference type="PROSITE" id="PS51192">
    <property type="entry name" value="HELICASE_ATP_BIND_1"/>
    <property type="match status" value="1"/>
</dbReference>
<dbReference type="EMBL" id="GG700652">
    <property type="protein sequence ID" value="KFL61836.1"/>
    <property type="molecule type" value="Genomic_DNA"/>
</dbReference>
<dbReference type="GeneID" id="10373009"/>
<evidence type="ECO:0000313" key="23">
    <source>
        <dbReference type="Proteomes" id="UP000008864"/>
    </source>
</evidence>
<evidence type="ECO:0000259" key="21">
    <source>
        <dbReference type="PROSITE" id="PS51195"/>
    </source>
</evidence>
<evidence type="ECO:0000256" key="17">
    <source>
        <dbReference type="RuleBase" id="RU365068"/>
    </source>
</evidence>
<dbReference type="PANTHER" id="PTHR24031">
    <property type="entry name" value="RNA HELICASE"/>
    <property type="match status" value="1"/>
</dbReference>
<dbReference type="SMART" id="SM00490">
    <property type="entry name" value="HELICc"/>
    <property type="match status" value="1"/>
</dbReference>
<dbReference type="InterPro" id="IPR001650">
    <property type="entry name" value="Helicase_C-like"/>
</dbReference>
<proteinExistence type="inferred from homology"/>
<dbReference type="GO" id="GO:0015940">
    <property type="term" value="P:pantothenate biosynthetic process"/>
    <property type="evidence" value="ECO:0007669"/>
    <property type="project" value="UniProtKB-UniPathway"/>
</dbReference>
<keyword evidence="8 17" id="KW-0547">Nucleotide-binding</keyword>
<dbReference type="SUPFAM" id="SSF52540">
    <property type="entry name" value="P-loop containing nucleoside triphosphate hydrolases"/>
    <property type="match status" value="1"/>
</dbReference>
<keyword evidence="13" id="KW-0539">Nucleus</keyword>
<dbReference type="Gene3D" id="3.30.1300.10">
    <property type="entry name" value="Pantoate-beta-alanine ligase, C-terminal domain"/>
    <property type="match status" value="1"/>
</dbReference>
<comment type="pathway">
    <text evidence="2">Cofactor biosynthesis; (R)-pantothenate biosynthesis; (R)-pantothenate from (R)-pantoate and beta-alanine: step 1/1.</text>
</comment>
<evidence type="ECO:0000256" key="9">
    <source>
        <dbReference type="ARBA" id="ARBA00022801"/>
    </source>
</evidence>
<evidence type="ECO:0000256" key="4">
    <source>
        <dbReference type="ARBA" id="ARBA00022517"/>
    </source>
</evidence>
<dbReference type="InterPro" id="IPR014729">
    <property type="entry name" value="Rossmann-like_a/b/a_fold"/>
</dbReference>
<dbReference type="Pfam" id="PF00271">
    <property type="entry name" value="Helicase_C"/>
    <property type="match status" value="1"/>
</dbReference>
<evidence type="ECO:0000313" key="22">
    <source>
        <dbReference type="EMBL" id="KFL61836.1"/>
    </source>
</evidence>
<feature type="short sequence motif" description="Q motif" evidence="16">
    <location>
        <begin position="533"/>
        <end position="562"/>
    </location>
</feature>
<dbReference type="CDD" id="cd17949">
    <property type="entry name" value="DEADc_DDX31"/>
    <property type="match status" value="1"/>
</dbReference>
<comment type="catalytic activity">
    <reaction evidence="15">
        <text>(R)-pantoate + beta-alanine + ATP = (R)-pantothenate + AMP + diphosphate + H(+)</text>
        <dbReference type="Rhea" id="RHEA:10912"/>
        <dbReference type="ChEBI" id="CHEBI:15378"/>
        <dbReference type="ChEBI" id="CHEBI:15980"/>
        <dbReference type="ChEBI" id="CHEBI:29032"/>
        <dbReference type="ChEBI" id="CHEBI:30616"/>
        <dbReference type="ChEBI" id="CHEBI:33019"/>
        <dbReference type="ChEBI" id="CHEBI:57966"/>
        <dbReference type="ChEBI" id="CHEBI:456215"/>
        <dbReference type="EC" id="6.3.2.1"/>
    </reaction>
</comment>
<dbReference type="GO" id="GO:0006364">
    <property type="term" value="P:rRNA processing"/>
    <property type="evidence" value="ECO:0007669"/>
    <property type="project" value="UniProtKB-KW"/>
</dbReference>
<dbReference type="InterPro" id="IPR014014">
    <property type="entry name" value="RNA_helicase_DEAD_Q_motif"/>
</dbReference>
<dbReference type="OrthoDB" id="422663at2759"/>
<feature type="compositionally biased region" description="Basic and acidic residues" evidence="18">
    <location>
        <begin position="1124"/>
        <end position="1142"/>
    </location>
</feature>
<dbReference type="PROSITE" id="PS51194">
    <property type="entry name" value="HELICASE_CTER"/>
    <property type="match status" value="1"/>
</dbReference>
<dbReference type="SUPFAM" id="SSF52374">
    <property type="entry name" value="Nucleotidylyl transferase"/>
    <property type="match status" value="1"/>
</dbReference>
<comment type="domain">
    <text evidence="17">The Q motif is unique to and characteristic of the DEAD box family of RNA helicases and controls ATP binding and hydrolysis.</text>
</comment>
<dbReference type="GO" id="GO:0004592">
    <property type="term" value="F:pantoate-beta-alanine ligase activity"/>
    <property type="evidence" value="ECO:0007669"/>
    <property type="project" value="UniProtKB-EC"/>
</dbReference>
<dbReference type="GO" id="GO:0005730">
    <property type="term" value="C:nucleolus"/>
    <property type="evidence" value="ECO:0007669"/>
    <property type="project" value="UniProtKB-SubCell"/>
</dbReference>
<evidence type="ECO:0000259" key="19">
    <source>
        <dbReference type="PROSITE" id="PS51192"/>
    </source>
</evidence>
<dbReference type="Gene3D" id="3.40.50.620">
    <property type="entry name" value="HUPs"/>
    <property type="match status" value="1"/>
</dbReference>
<dbReference type="UniPathway" id="UPA00028">
    <property type="reaction ID" value="UER00005"/>
</dbReference>
<reference evidence="23" key="1">
    <citation type="journal article" date="2012" name="MBio">
        <title>Comparative genome analysis of Trichophyton rubrum and related dermatophytes reveals candidate genes involved in infection.</title>
        <authorList>
            <person name="Martinez D.A."/>
            <person name="Oliver B.G."/>
            <person name="Graeser Y."/>
            <person name="Goldberg J.M."/>
            <person name="Li W."/>
            <person name="Martinez-Rossi N.M."/>
            <person name="Monod M."/>
            <person name="Shelest E."/>
            <person name="Barton R.C."/>
            <person name="Birch E."/>
            <person name="Brakhage A.A."/>
            <person name="Chen Z."/>
            <person name="Gurr S.J."/>
            <person name="Heiman D."/>
            <person name="Heitman J."/>
            <person name="Kosti I."/>
            <person name="Rossi A."/>
            <person name="Saif S."/>
            <person name="Samalova M."/>
            <person name="Saunders C.W."/>
            <person name="Shea T."/>
            <person name="Summerbell R.C."/>
            <person name="Xu J."/>
            <person name="Young S."/>
            <person name="Zeng Q."/>
            <person name="Birren B.W."/>
            <person name="Cuomo C.A."/>
            <person name="White T.C."/>
        </authorList>
    </citation>
    <scope>NUCLEOTIDE SEQUENCE [LARGE SCALE GENOMIC DNA]</scope>
    <source>
        <strain evidence="23">ATCC MYA-4607 / CBS 118892</strain>
    </source>
</reference>
<keyword evidence="11 17" id="KW-0067">ATP-binding</keyword>
<dbReference type="VEuPathDB" id="FungiDB:TERG_12234"/>
<dbReference type="FunCoup" id="A0A080WH46">
    <property type="interactions" value="662"/>
</dbReference>
<keyword evidence="5" id="KW-0698">rRNA processing</keyword>
<dbReference type="Pfam" id="PF13959">
    <property type="entry name" value="CTE_SPB4"/>
    <property type="match status" value="1"/>
</dbReference>
<dbReference type="InterPro" id="IPR003721">
    <property type="entry name" value="Pantoate_ligase"/>
</dbReference>
<dbReference type="AlphaFoldDB" id="A0A080WH46"/>
<accession>A0A080WH46</accession>
<dbReference type="PROSITE" id="PS51195">
    <property type="entry name" value="Q_MOTIF"/>
    <property type="match status" value="1"/>
</dbReference>
<evidence type="ECO:0000256" key="13">
    <source>
        <dbReference type="ARBA" id="ARBA00023242"/>
    </source>
</evidence>
<dbReference type="HAMAP" id="MF_00158">
    <property type="entry name" value="PanC"/>
    <property type="match status" value="1"/>
</dbReference>
<evidence type="ECO:0000256" key="16">
    <source>
        <dbReference type="PROSITE-ProRule" id="PRU00552"/>
    </source>
</evidence>
<dbReference type="InterPro" id="IPR011545">
    <property type="entry name" value="DEAD/DEAH_box_helicase_dom"/>
</dbReference>
<sequence>MSHNLRLSLMMWTRRVSTLPIRLTGQRRCLSQSAIAVFRDVPPLRQYRKGLLLSGRTVGFVPTMGALHDGHMSLIRQAAQENTDVVVSIYVNPTQFGVNEDLDSYPRTWNEDLEKIQTLNTEFESKSWTGSGRVTAIFAPTTKVVYPTLPPTSELNGNGSFVTITPLATKLEGASRPVFFRGVATVCTKLFNMVTPDRVYFGQKDVQQSIIIKRMVQDFHIDTEVRVGPTSREPDGLAMSSRNVYLGARRRNVGLVLSRALRAAEAVYLSGKKLRKEILGAANSFAQSTLAEQELLPAYKRARFEVDYISLADPESLEELDHVDESKGAVLSGAVKMFPLEEPQEGEDCGLGGGKVPPQRWREQKREINETIPKCFALTLVVIMADDGMLMNFDVGDGIISSQQKFKGGKWKDRLVAKKIADHRYKKSKQPFTADDSRRGERGREADHGGVSSRPPKRQRLNNGDFQPSTASITGVSNNSSSKYATGPQREVISSLFSYNPVAKTVPTAEESTAHDDAEATKASNAPLVDGIDTFTSLGLSPELAAHLLTKLKLKNPTAIQKSSITQLLKENCDGFIQAETGSGKTLAYLLPLVQRLMNLSGRKSAEEGQGQPTPIHRDSGLFAIILAPTRELCKQISVVLDSLLNCAHWLVAGTVIGGEKKKSEKARLRKGLNILVATPGRLADHLDNTKVLDVGLVRWLVLDEGDRLMELGFEEEIQNIIKKLDSKRRPTSKIENLPPKRLTVLCSATLKMNVQRLGEMSLKDAVHIQADPADEIEDASSQAGDAQKSLEFSAPAQLKQSFAIVASKLRLVTLTALLKSTFIRKGTVMKAIVFVSCADSVDYHFEVFTRKSDKSTEGVGKGEKEREGEEKEEKDSIAEAASTTNSSTQGTVAESPTLSNPNNSVMLHKLHGSLPQHVRTATLSAFAKQKDTSVLICTDVASRGLDLPNVDFVIEYDPAFSADDHLHRIGRTARLGRDGRAMIFLLPGSEEGYINVLKRGYRDNNTKAVTRSDESDILKRGFGRTNGKGWEEAATEFQLDIERWTLDNPSILEMARRAFQSHIRAYATHIASEREYFNIKDLHLGHLAKGFGLRDRPTKINVPGLRTGKEETKKAFKANRTVESSDKKNESGPKNDSAADKMRKKMREHMSAANEFNIA</sequence>
<keyword evidence="7" id="KW-0566">Pantothenate biosynthesis</keyword>
<evidence type="ECO:0000256" key="5">
    <source>
        <dbReference type="ARBA" id="ARBA00022552"/>
    </source>
</evidence>
<comment type="catalytic activity">
    <reaction evidence="14 17">
        <text>ATP + H2O = ADP + phosphate + H(+)</text>
        <dbReference type="Rhea" id="RHEA:13065"/>
        <dbReference type="ChEBI" id="CHEBI:15377"/>
        <dbReference type="ChEBI" id="CHEBI:15378"/>
        <dbReference type="ChEBI" id="CHEBI:30616"/>
        <dbReference type="ChEBI" id="CHEBI:43474"/>
        <dbReference type="ChEBI" id="CHEBI:456216"/>
        <dbReference type="EC" id="3.6.4.13"/>
    </reaction>
</comment>
<dbReference type="RefSeq" id="XP_003234454.2">
    <property type="nucleotide sequence ID" value="XM_003234406.2"/>
</dbReference>
<comment type="function">
    <text evidence="17">RNA helicase.</text>
</comment>
<protein>
    <recommendedName>
        <fullName evidence="17">ATP-dependent RNA helicase</fullName>
        <ecNumber evidence="17">3.6.4.13</ecNumber>
    </recommendedName>
</protein>
<feature type="compositionally biased region" description="Basic and acidic residues" evidence="18">
    <location>
        <begin position="855"/>
        <end position="878"/>
    </location>
</feature>
<comment type="similarity">
    <text evidence="3">Belongs to the pantothenate synthetase family.</text>
</comment>
<dbReference type="Proteomes" id="UP000008864">
    <property type="component" value="Unassembled WGS sequence"/>
</dbReference>
<evidence type="ECO:0000256" key="12">
    <source>
        <dbReference type="ARBA" id="ARBA00022884"/>
    </source>
</evidence>
<dbReference type="STRING" id="559305.A0A080WH46"/>
<dbReference type="Pfam" id="PF02569">
    <property type="entry name" value="Pantoate_ligase"/>
    <property type="match status" value="1"/>
</dbReference>
<feature type="compositionally biased region" description="Polar residues" evidence="18">
    <location>
        <begin position="461"/>
        <end position="484"/>
    </location>
</feature>
<dbReference type="eggNOG" id="KOG0348">
    <property type="taxonomic scope" value="Eukaryota"/>
</dbReference>
<dbReference type="FunFam" id="3.40.50.620:FF:000013">
    <property type="entry name" value="Pantothenate synthetase"/>
    <property type="match status" value="1"/>
</dbReference>
<evidence type="ECO:0000256" key="6">
    <source>
        <dbReference type="ARBA" id="ARBA00022598"/>
    </source>
</evidence>
<dbReference type="InterPro" id="IPR027417">
    <property type="entry name" value="P-loop_NTPase"/>
</dbReference>
<dbReference type="GO" id="GO:0003724">
    <property type="term" value="F:RNA helicase activity"/>
    <property type="evidence" value="ECO:0007669"/>
    <property type="project" value="UniProtKB-EC"/>
</dbReference>
<comment type="similarity">
    <text evidence="17">Belongs to the DEAD box helicase family.</text>
</comment>
<dbReference type="CDD" id="cd18787">
    <property type="entry name" value="SF2_C_DEAD"/>
    <property type="match status" value="1"/>
</dbReference>
<gene>
    <name evidence="22" type="ORF">TERG_12234</name>
</gene>
<feature type="compositionally biased region" description="Polar residues" evidence="18">
    <location>
        <begin position="882"/>
        <end position="906"/>
    </location>
</feature>
<dbReference type="FunFam" id="3.30.1300.10:FF:000002">
    <property type="entry name" value="Pantoate--beta-alanine ligase"/>
    <property type="match status" value="1"/>
</dbReference>
<feature type="region of interest" description="Disordered" evidence="18">
    <location>
        <begin position="1108"/>
        <end position="1160"/>
    </location>
</feature>
<feature type="region of interest" description="Disordered" evidence="18">
    <location>
        <begin position="426"/>
        <end position="485"/>
    </location>
</feature>
<keyword evidence="6 22" id="KW-0436">Ligase</keyword>
<evidence type="ECO:0000256" key="18">
    <source>
        <dbReference type="SAM" id="MobiDB-lite"/>
    </source>
</evidence>
<evidence type="ECO:0000256" key="11">
    <source>
        <dbReference type="ARBA" id="ARBA00022840"/>
    </source>
</evidence>
<evidence type="ECO:0000259" key="20">
    <source>
        <dbReference type="PROSITE" id="PS51194"/>
    </source>
</evidence>
<evidence type="ECO:0000256" key="2">
    <source>
        <dbReference type="ARBA" id="ARBA00004990"/>
    </source>
</evidence>
<dbReference type="HOGENOM" id="CLU_003041_26_2_1"/>
<evidence type="ECO:0000256" key="14">
    <source>
        <dbReference type="ARBA" id="ARBA00047984"/>
    </source>
</evidence>
<organism evidence="22 23">
    <name type="scientific">Trichophyton rubrum (strain ATCC MYA-4607 / CBS 118892)</name>
    <name type="common">Athlete's foot fungus</name>
    <dbReference type="NCBI Taxonomy" id="559305"/>
    <lineage>
        <taxon>Eukaryota</taxon>
        <taxon>Fungi</taxon>
        <taxon>Dikarya</taxon>
        <taxon>Ascomycota</taxon>
        <taxon>Pezizomycotina</taxon>
        <taxon>Eurotiomycetes</taxon>
        <taxon>Eurotiomycetidae</taxon>
        <taxon>Onygenales</taxon>
        <taxon>Arthrodermataceae</taxon>
        <taxon>Trichophyton</taxon>
    </lineage>
</organism>
<dbReference type="SMART" id="SM01178">
    <property type="entry name" value="DUF4217"/>
    <property type="match status" value="1"/>
</dbReference>
<dbReference type="NCBIfam" id="TIGR00018">
    <property type="entry name" value="panC"/>
    <property type="match status" value="1"/>
</dbReference>
<dbReference type="SMART" id="SM00487">
    <property type="entry name" value="DEXDc"/>
    <property type="match status" value="1"/>
</dbReference>
<keyword evidence="9 17" id="KW-0378">Hydrolase</keyword>
<evidence type="ECO:0000256" key="7">
    <source>
        <dbReference type="ARBA" id="ARBA00022655"/>
    </source>
</evidence>
<feature type="domain" description="DEAD-box RNA helicase Q" evidence="21">
    <location>
        <begin position="533"/>
        <end position="562"/>
    </location>
</feature>
<keyword evidence="4" id="KW-0690">Ribosome biogenesis</keyword>
<comment type="subcellular location">
    <subcellularLocation>
        <location evidence="1">Nucleus</location>
        <location evidence="1">Nucleolus</location>
    </subcellularLocation>
</comment>
<evidence type="ECO:0000256" key="15">
    <source>
        <dbReference type="ARBA" id="ARBA00048258"/>
    </source>
</evidence>
<dbReference type="CDD" id="cd00560">
    <property type="entry name" value="PanC"/>
    <property type="match status" value="1"/>
</dbReference>
<dbReference type="InterPro" id="IPR014001">
    <property type="entry name" value="Helicase_ATP-bd"/>
</dbReference>
<feature type="region of interest" description="Disordered" evidence="18">
    <location>
        <begin position="855"/>
        <end position="906"/>
    </location>
</feature>
<keyword evidence="10 17" id="KW-0347">Helicase</keyword>
<evidence type="ECO:0000256" key="1">
    <source>
        <dbReference type="ARBA" id="ARBA00004604"/>
    </source>
</evidence>
<keyword evidence="12 17" id="KW-0694">RNA-binding</keyword>
<dbReference type="EC" id="3.6.4.13" evidence="17"/>
<dbReference type="OMA" id="QMGFERW"/>
<feature type="domain" description="Helicase ATP-binding" evidence="19">
    <location>
        <begin position="566"/>
        <end position="769"/>
    </location>
</feature>
<feature type="domain" description="Helicase C-terminal" evidence="20">
    <location>
        <begin position="864"/>
        <end position="1019"/>
    </location>
</feature>
<dbReference type="Gene3D" id="3.40.50.300">
    <property type="entry name" value="P-loop containing nucleotide triphosphate hydrolases"/>
    <property type="match status" value="2"/>
</dbReference>
<feature type="compositionally biased region" description="Basic and acidic residues" evidence="18">
    <location>
        <begin position="435"/>
        <end position="448"/>
    </location>
</feature>
<dbReference type="GO" id="GO:0016787">
    <property type="term" value="F:hydrolase activity"/>
    <property type="evidence" value="ECO:0007669"/>
    <property type="project" value="UniProtKB-KW"/>
</dbReference>
<dbReference type="InParanoid" id="A0A080WH46"/>